<dbReference type="Proteomes" id="UP001446871">
    <property type="component" value="Unassembled WGS sequence"/>
</dbReference>
<name>A0ABR1UFW9_9PEZI</name>
<keyword evidence="2" id="KW-0436">Ligase</keyword>
<organism evidence="2 3">
    <name type="scientific">Apiospora saccharicola</name>
    <dbReference type="NCBI Taxonomy" id="335842"/>
    <lineage>
        <taxon>Eukaryota</taxon>
        <taxon>Fungi</taxon>
        <taxon>Dikarya</taxon>
        <taxon>Ascomycota</taxon>
        <taxon>Pezizomycotina</taxon>
        <taxon>Sordariomycetes</taxon>
        <taxon>Xylariomycetidae</taxon>
        <taxon>Amphisphaeriales</taxon>
        <taxon>Apiosporaceae</taxon>
        <taxon>Apiospora</taxon>
    </lineage>
</organism>
<keyword evidence="1" id="KW-0547">Nucleotide-binding</keyword>
<dbReference type="EMBL" id="JAQQWM010000007">
    <property type="protein sequence ID" value="KAK8057794.1"/>
    <property type="molecule type" value="Genomic_DNA"/>
</dbReference>
<keyword evidence="3" id="KW-1185">Reference proteome</keyword>
<evidence type="ECO:0000313" key="2">
    <source>
        <dbReference type="EMBL" id="KAK8057794.1"/>
    </source>
</evidence>
<dbReference type="PANTHER" id="PTHR42918:SF9">
    <property type="entry name" value="LYSINE--TRNA LIGASE"/>
    <property type="match status" value="1"/>
</dbReference>
<proteinExistence type="predicted"/>
<gene>
    <name evidence="2" type="ORF">PG996_011731</name>
</gene>
<dbReference type="PANTHER" id="PTHR42918">
    <property type="entry name" value="LYSYL-TRNA SYNTHETASE"/>
    <property type="match status" value="1"/>
</dbReference>
<reference evidence="2 3" key="1">
    <citation type="submission" date="2023-01" db="EMBL/GenBank/DDBJ databases">
        <title>Analysis of 21 Apiospora genomes using comparative genomics revels a genus with tremendous synthesis potential of carbohydrate active enzymes and secondary metabolites.</title>
        <authorList>
            <person name="Sorensen T."/>
        </authorList>
    </citation>
    <scope>NUCLEOTIDE SEQUENCE [LARGE SCALE GENOMIC DNA]</scope>
    <source>
        <strain evidence="2 3">CBS 83171</strain>
    </source>
</reference>
<evidence type="ECO:0000313" key="3">
    <source>
        <dbReference type="Proteomes" id="UP001446871"/>
    </source>
</evidence>
<dbReference type="GO" id="GO:0016874">
    <property type="term" value="F:ligase activity"/>
    <property type="evidence" value="ECO:0007669"/>
    <property type="project" value="UniProtKB-KW"/>
</dbReference>
<accession>A0ABR1UFW9</accession>
<protein>
    <submittedName>
        <fullName evidence="2">Lysine-tRNA ligase- cytoplasmic</fullName>
    </submittedName>
</protein>
<comment type="caution">
    <text evidence="2">The sequence shown here is derived from an EMBL/GenBank/DDBJ whole genome shotgun (WGS) entry which is preliminary data.</text>
</comment>
<evidence type="ECO:0000256" key="1">
    <source>
        <dbReference type="ARBA" id="ARBA00022741"/>
    </source>
</evidence>
<sequence>MLKTPSGVGLLGVVEAFVGGGLAELPGQILFERNCWTCWAFLFWVFDCWEKTRPGKFVEYADEGDDASGGQLIIGATTMILLSPCLRQVPSEHYGFTDSEQHYRYRHLDLIMNKDAGEVLGTRAKDIVIVLILNGRQRLHNNKIILRFRGRTIISPILIVTRDKEARLDRST</sequence>